<keyword evidence="3" id="KW-1185">Reference proteome</keyword>
<reference evidence="2 3" key="1">
    <citation type="submission" date="2020-08" db="EMBL/GenBank/DDBJ databases">
        <title>Genomic Encyclopedia of Type Strains, Phase IV (KMG-IV): sequencing the most valuable type-strain genomes for metagenomic binning, comparative biology and taxonomic classification.</title>
        <authorList>
            <person name="Goeker M."/>
        </authorList>
    </citation>
    <scope>NUCLEOTIDE SEQUENCE [LARGE SCALE GENOMIC DNA]</scope>
    <source>
        <strain evidence="2 3">YIM 65646</strain>
    </source>
</reference>
<evidence type="ECO:0000256" key="1">
    <source>
        <dbReference type="SAM" id="MobiDB-lite"/>
    </source>
</evidence>
<name>A0A841FR36_9ACTN</name>
<proteinExistence type="predicted"/>
<evidence type="ECO:0000313" key="2">
    <source>
        <dbReference type="EMBL" id="MBB6038655.1"/>
    </source>
</evidence>
<accession>A0A841FR36</accession>
<organism evidence="2 3">
    <name type="scientific">Phytomonospora endophytica</name>
    <dbReference type="NCBI Taxonomy" id="714109"/>
    <lineage>
        <taxon>Bacteria</taxon>
        <taxon>Bacillati</taxon>
        <taxon>Actinomycetota</taxon>
        <taxon>Actinomycetes</taxon>
        <taxon>Micromonosporales</taxon>
        <taxon>Micromonosporaceae</taxon>
        <taxon>Phytomonospora</taxon>
    </lineage>
</organism>
<dbReference type="AlphaFoldDB" id="A0A841FR36"/>
<sequence>MFDDVAPFSDGGTAQEDSSSAPAGPAYTSFADFPGEELLYAEYGASPYRLRLKTVDTAWGVELADRVAAAGTHVLVIYIAVTGEAADRGVENVSLTYNDFELRFPAAGDACGPGEIDTFTSECALPPKVITRPETVADNAWHEQRWGDAASSVDPSLDAGGTLIAAVAFEVADDVGLPADTAFCAAIADRLTRDNCLAVTAPPLG</sequence>
<feature type="region of interest" description="Disordered" evidence="1">
    <location>
        <begin position="1"/>
        <end position="26"/>
    </location>
</feature>
<comment type="caution">
    <text evidence="2">The sequence shown here is derived from an EMBL/GenBank/DDBJ whole genome shotgun (WGS) entry which is preliminary data.</text>
</comment>
<gene>
    <name evidence="2" type="ORF">HNR73_006541</name>
</gene>
<dbReference type="EMBL" id="JACHGT010000017">
    <property type="protein sequence ID" value="MBB6038655.1"/>
    <property type="molecule type" value="Genomic_DNA"/>
</dbReference>
<evidence type="ECO:0000313" key="3">
    <source>
        <dbReference type="Proteomes" id="UP000548476"/>
    </source>
</evidence>
<dbReference type="Proteomes" id="UP000548476">
    <property type="component" value="Unassembled WGS sequence"/>
</dbReference>
<dbReference type="RefSeq" id="WP_184791433.1">
    <property type="nucleotide sequence ID" value="NZ_BONT01000069.1"/>
</dbReference>
<protein>
    <submittedName>
        <fullName evidence="2">Uncharacterized protein</fullName>
    </submittedName>
</protein>